<dbReference type="AlphaFoldDB" id="A0AAD2CSD5"/>
<dbReference type="Proteomes" id="UP001295423">
    <property type="component" value="Unassembled WGS sequence"/>
</dbReference>
<accession>A0AAD2CSD5</accession>
<reference evidence="2" key="1">
    <citation type="submission" date="2023-08" db="EMBL/GenBank/DDBJ databases">
        <authorList>
            <person name="Audoor S."/>
            <person name="Bilcke G."/>
        </authorList>
    </citation>
    <scope>NUCLEOTIDE SEQUENCE</scope>
</reference>
<evidence type="ECO:0000313" key="2">
    <source>
        <dbReference type="EMBL" id="CAJ1939574.1"/>
    </source>
</evidence>
<evidence type="ECO:0000256" key="1">
    <source>
        <dbReference type="SAM" id="MobiDB-lite"/>
    </source>
</evidence>
<organism evidence="2 3">
    <name type="scientific">Cylindrotheca closterium</name>
    <dbReference type="NCBI Taxonomy" id="2856"/>
    <lineage>
        <taxon>Eukaryota</taxon>
        <taxon>Sar</taxon>
        <taxon>Stramenopiles</taxon>
        <taxon>Ochrophyta</taxon>
        <taxon>Bacillariophyta</taxon>
        <taxon>Bacillariophyceae</taxon>
        <taxon>Bacillariophycidae</taxon>
        <taxon>Bacillariales</taxon>
        <taxon>Bacillariaceae</taxon>
        <taxon>Cylindrotheca</taxon>
    </lineage>
</organism>
<sequence length="242" mass="26980">MDSTKWWKRLRCDCFTEGIVVQDDHQQYSEMLIPNKNDISNVTESTAGESAWDEDDIIVNDAQTNRPLPQQEESLFFDMLAPVTSKGVMELVDMAKAKFMSSSEINYPSSLTGSSFVTGGNTANNERRVELSWAKVAAKLRNKRQAQSRRHAAPPAAPPATTDNNNDQHPTGPFLLGIAFPHPAYMNSQRTFGGGKEEGMTPQPPTTTVITTPNEARYFKTSSNIHHPHEEMISKETKVVRL</sequence>
<gene>
    <name evidence="2" type="ORF">CYCCA115_LOCUS6646</name>
</gene>
<protein>
    <submittedName>
        <fullName evidence="2">Uncharacterized protein</fullName>
    </submittedName>
</protein>
<feature type="region of interest" description="Disordered" evidence="1">
    <location>
        <begin position="140"/>
        <end position="172"/>
    </location>
</feature>
<dbReference type="EMBL" id="CAKOGP040000813">
    <property type="protein sequence ID" value="CAJ1939574.1"/>
    <property type="molecule type" value="Genomic_DNA"/>
</dbReference>
<evidence type="ECO:0000313" key="3">
    <source>
        <dbReference type="Proteomes" id="UP001295423"/>
    </source>
</evidence>
<name>A0AAD2CSD5_9STRA</name>
<feature type="compositionally biased region" description="Basic residues" evidence="1">
    <location>
        <begin position="140"/>
        <end position="152"/>
    </location>
</feature>
<comment type="caution">
    <text evidence="2">The sequence shown here is derived from an EMBL/GenBank/DDBJ whole genome shotgun (WGS) entry which is preliminary data.</text>
</comment>
<keyword evidence="3" id="KW-1185">Reference proteome</keyword>
<proteinExistence type="predicted"/>